<dbReference type="Proteomes" id="UP001249851">
    <property type="component" value="Unassembled WGS sequence"/>
</dbReference>
<sequence>MKDFEFDFDEEIFGQSNSRKGRIQEAYTPKQCDPEWFMQHNPDADEFERQNIKKYQGDLLYQRCKYKEALCMYQDSWQCLSPNNAYDNQNDSTVWYLLSQIYKAMGNTEEEISFLQRCTSLHPWNYQYWYLLALAYEKTSLSLLGECSNSDLRKVHSGTCVCYQDGKEKDFPNKSSKGGLLAKEECSEQYYSEHVEVTKESLENVNVAGKVETGSEVLELSKTFYCENCTSADYRKNKTNSGLFLSDRKQLHLTDTFCDCLSTLKPGTEHKMKWRKHILSFGCLVKSRFFLEKPLEVSCTFVTIKRKEFLKEVQEKIAKHAECGCANLIDKVLEMLHTSVIHASEQTSPKEENQTITEASTQLKNTTSTIEFEEKWFGDLLSYMSQGS</sequence>
<evidence type="ECO:0000313" key="3">
    <source>
        <dbReference type="Proteomes" id="UP001249851"/>
    </source>
</evidence>
<reference evidence="2" key="2">
    <citation type="journal article" date="2023" name="Science">
        <title>Genomic signatures of disease resistance in endangered staghorn corals.</title>
        <authorList>
            <person name="Vollmer S.V."/>
            <person name="Selwyn J.D."/>
            <person name="Despard B.A."/>
            <person name="Roesel C.L."/>
        </authorList>
    </citation>
    <scope>NUCLEOTIDE SEQUENCE</scope>
    <source>
        <strain evidence="2">K2</strain>
    </source>
</reference>
<dbReference type="EMBL" id="JARQWQ010000015">
    <property type="protein sequence ID" value="KAK2566855.1"/>
    <property type="molecule type" value="Genomic_DNA"/>
</dbReference>
<accession>A0AAD9VAI8</accession>
<proteinExistence type="predicted"/>
<dbReference type="PROSITE" id="PS50005">
    <property type="entry name" value="TPR"/>
    <property type="match status" value="1"/>
</dbReference>
<keyword evidence="1" id="KW-0802">TPR repeat</keyword>
<dbReference type="InterPro" id="IPR011990">
    <property type="entry name" value="TPR-like_helical_dom_sf"/>
</dbReference>
<gene>
    <name evidence="2" type="ORF">P5673_008607</name>
</gene>
<evidence type="ECO:0000256" key="1">
    <source>
        <dbReference type="PROSITE-ProRule" id="PRU00339"/>
    </source>
</evidence>
<dbReference type="AlphaFoldDB" id="A0AAD9VAI8"/>
<protein>
    <submittedName>
        <fullName evidence="2">Uncharacterized protein</fullName>
    </submittedName>
</protein>
<organism evidence="2 3">
    <name type="scientific">Acropora cervicornis</name>
    <name type="common">Staghorn coral</name>
    <dbReference type="NCBI Taxonomy" id="6130"/>
    <lineage>
        <taxon>Eukaryota</taxon>
        <taxon>Metazoa</taxon>
        <taxon>Cnidaria</taxon>
        <taxon>Anthozoa</taxon>
        <taxon>Hexacorallia</taxon>
        <taxon>Scleractinia</taxon>
        <taxon>Astrocoeniina</taxon>
        <taxon>Acroporidae</taxon>
        <taxon>Acropora</taxon>
    </lineage>
</organism>
<dbReference type="PANTHER" id="PTHR31919:SF1">
    <property type="entry name" value="ZINC FINGERS AND HOMEOBOXES PROTEIN 1, ISOFORM 2"/>
    <property type="match status" value="1"/>
</dbReference>
<dbReference type="Pfam" id="PF17826">
    <property type="entry name" value="DUF5588"/>
    <property type="match status" value="1"/>
</dbReference>
<reference evidence="2" key="1">
    <citation type="journal article" date="2023" name="G3 (Bethesda)">
        <title>Whole genome assembly and annotation of the endangered Caribbean coral Acropora cervicornis.</title>
        <authorList>
            <person name="Selwyn J.D."/>
            <person name="Vollmer S.V."/>
        </authorList>
    </citation>
    <scope>NUCLEOTIDE SEQUENCE</scope>
    <source>
        <strain evidence="2">K2</strain>
    </source>
</reference>
<keyword evidence="3" id="KW-1185">Reference proteome</keyword>
<dbReference type="Pfam" id="PF13181">
    <property type="entry name" value="TPR_8"/>
    <property type="match status" value="1"/>
</dbReference>
<evidence type="ECO:0000313" key="2">
    <source>
        <dbReference type="EMBL" id="KAK2566855.1"/>
    </source>
</evidence>
<dbReference type="InterPro" id="IPR019734">
    <property type="entry name" value="TPR_rpt"/>
</dbReference>
<dbReference type="InterPro" id="IPR041404">
    <property type="entry name" value="DUF5588"/>
</dbReference>
<dbReference type="SUPFAM" id="SSF48452">
    <property type="entry name" value="TPR-like"/>
    <property type="match status" value="1"/>
</dbReference>
<comment type="caution">
    <text evidence="2">The sequence shown here is derived from an EMBL/GenBank/DDBJ whole genome shotgun (WGS) entry which is preliminary data.</text>
</comment>
<name>A0AAD9VAI8_ACRCE</name>
<dbReference type="Gene3D" id="1.25.40.10">
    <property type="entry name" value="Tetratricopeptide repeat domain"/>
    <property type="match status" value="1"/>
</dbReference>
<dbReference type="PANTHER" id="PTHR31919">
    <property type="entry name" value="ZINC FINGERS AND HOMEOBOXES PROTEIN 1, ISOFORM 2"/>
    <property type="match status" value="1"/>
</dbReference>
<feature type="repeat" description="TPR" evidence="1">
    <location>
        <begin position="92"/>
        <end position="125"/>
    </location>
</feature>